<dbReference type="Proteomes" id="UP000224567">
    <property type="component" value="Unassembled WGS sequence"/>
</dbReference>
<dbReference type="GO" id="GO:0007165">
    <property type="term" value="P:signal transduction"/>
    <property type="evidence" value="ECO:0007669"/>
    <property type="project" value="InterPro"/>
</dbReference>
<organism evidence="1 2">
    <name type="scientific">Capsicum baccatum</name>
    <name type="common">Peruvian pepper</name>
    <dbReference type="NCBI Taxonomy" id="33114"/>
    <lineage>
        <taxon>Eukaryota</taxon>
        <taxon>Viridiplantae</taxon>
        <taxon>Streptophyta</taxon>
        <taxon>Embryophyta</taxon>
        <taxon>Tracheophyta</taxon>
        <taxon>Spermatophyta</taxon>
        <taxon>Magnoliopsida</taxon>
        <taxon>eudicotyledons</taxon>
        <taxon>Gunneridae</taxon>
        <taxon>Pentapetalae</taxon>
        <taxon>asterids</taxon>
        <taxon>lamiids</taxon>
        <taxon>Solanales</taxon>
        <taxon>Solanaceae</taxon>
        <taxon>Solanoideae</taxon>
        <taxon>Capsiceae</taxon>
        <taxon>Capsicum</taxon>
    </lineage>
</organism>
<sequence>MWNLPKLVSASIPRNQATYEYAPLVEEVWEDPANQRTYNRRDELHCLSDMAEDRQWILNCIFFSGLEAVEVSIIEYEPSERDILEPLETI</sequence>
<accession>A0A2G2W4H3</accession>
<dbReference type="InterPro" id="IPR011025">
    <property type="entry name" value="GproteinA_insert"/>
</dbReference>
<name>A0A2G2W4H3_CAPBA</name>
<dbReference type="SUPFAM" id="SSF47895">
    <property type="entry name" value="Transducin (alpha subunit), insertion domain"/>
    <property type="match status" value="1"/>
</dbReference>
<dbReference type="AlphaFoldDB" id="A0A2G2W4H3"/>
<comment type="caution">
    <text evidence="1">The sequence shown here is derived from an EMBL/GenBank/DDBJ whole genome shotgun (WGS) entry which is preliminary data.</text>
</comment>
<protein>
    <submittedName>
        <fullName evidence="1">Uncharacterized protein</fullName>
    </submittedName>
</protein>
<reference evidence="2" key="2">
    <citation type="journal article" date="2017" name="J. Anim. Genet.">
        <title>Multiple reference genome sequences of hot pepper reveal the massive evolution of plant disease resistance genes by retroduplication.</title>
        <authorList>
            <person name="Kim S."/>
            <person name="Park J."/>
            <person name="Yeom S.-I."/>
            <person name="Kim Y.-M."/>
            <person name="Seo E."/>
            <person name="Kim K.-T."/>
            <person name="Kim M.-S."/>
            <person name="Lee J.M."/>
            <person name="Cheong K."/>
            <person name="Shin H.-S."/>
            <person name="Kim S.-B."/>
            <person name="Han K."/>
            <person name="Lee J."/>
            <person name="Park M."/>
            <person name="Lee H.-A."/>
            <person name="Lee H.-Y."/>
            <person name="Lee Y."/>
            <person name="Oh S."/>
            <person name="Lee J.H."/>
            <person name="Choi E."/>
            <person name="Choi E."/>
            <person name="Lee S.E."/>
            <person name="Jeon J."/>
            <person name="Kim H."/>
            <person name="Choi G."/>
            <person name="Song H."/>
            <person name="Lee J."/>
            <person name="Lee S.-C."/>
            <person name="Kwon J.-K."/>
            <person name="Lee H.-Y."/>
            <person name="Koo N."/>
            <person name="Hong Y."/>
            <person name="Kim R.W."/>
            <person name="Kang W.-H."/>
            <person name="Huh J.H."/>
            <person name="Kang B.-C."/>
            <person name="Yang T.-J."/>
            <person name="Lee Y.-H."/>
            <person name="Bennetzen J.L."/>
            <person name="Choi D."/>
        </authorList>
    </citation>
    <scope>NUCLEOTIDE SEQUENCE [LARGE SCALE GENOMIC DNA]</scope>
    <source>
        <strain evidence="2">cv. PBC81</strain>
    </source>
</reference>
<dbReference type="OrthoDB" id="1702343at2759"/>
<evidence type="ECO:0000313" key="1">
    <source>
        <dbReference type="EMBL" id="PHT40131.1"/>
    </source>
</evidence>
<proteinExistence type="predicted"/>
<reference evidence="1 2" key="1">
    <citation type="journal article" date="2017" name="Genome Biol.">
        <title>New reference genome sequences of hot pepper reveal the massive evolution of plant disease-resistance genes by retroduplication.</title>
        <authorList>
            <person name="Kim S."/>
            <person name="Park J."/>
            <person name="Yeom S.I."/>
            <person name="Kim Y.M."/>
            <person name="Seo E."/>
            <person name="Kim K.T."/>
            <person name="Kim M.S."/>
            <person name="Lee J.M."/>
            <person name="Cheong K."/>
            <person name="Shin H.S."/>
            <person name="Kim S.B."/>
            <person name="Han K."/>
            <person name="Lee J."/>
            <person name="Park M."/>
            <person name="Lee H.A."/>
            <person name="Lee H.Y."/>
            <person name="Lee Y."/>
            <person name="Oh S."/>
            <person name="Lee J.H."/>
            <person name="Choi E."/>
            <person name="Choi E."/>
            <person name="Lee S.E."/>
            <person name="Jeon J."/>
            <person name="Kim H."/>
            <person name="Choi G."/>
            <person name="Song H."/>
            <person name="Lee J."/>
            <person name="Lee S.C."/>
            <person name="Kwon J.K."/>
            <person name="Lee H.Y."/>
            <person name="Koo N."/>
            <person name="Hong Y."/>
            <person name="Kim R.W."/>
            <person name="Kang W.H."/>
            <person name="Huh J.H."/>
            <person name="Kang B.C."/>
            <person name="Yang T.J."/>
            <person name="Lee Y.H."/>
            <person name="Bennetzen J.L."/>
            <person name="Choi D."/>
        </authorList>
    </citation>
    <scope>NUCLEOTIDE SEQUENCE [LARGE SCALE GENOMIC DNA]</scope>
    <source>
        <strain evidence="2">cv. PBC81</strain>
    </source>
</reference>
<keyword evidence="2" id="KW-1185">Reference proteome</keyword>
<gene>
    <name evidence="1" type="ORF">CQW23_18985</name>
</gene>
<evidence type="ECO:0000313" key="2">
    <source>
        <dbReference type="Proteomes" id="UP000224567"/>
    </source>
</evidence>
<dbReference type="STRING" id="33114.A0A2G2W4H3"/>
<dbReference type="EMBL" id="MLFT02000008">
    <property type="protein sequence ID" value="PHT40131.1"/>
    <property type="molecule type" value="Genomic_DNA"/>
</dbReference>
<dbReference type="Gene3D" id="1.10.400.10">
    <property type="entry name" value="GI Alpha 1, domain 2-like"/>
    <property type="match status" value="1"/>
</dbReference>